<evidence type="ECO:0000313" key="1">
    <source>
        <dbReference type="EMBL" id="GFH40464.1"/>
    </source>
</evidence>
<comment type="caution">
    <text evidence="1">The sequence shown here is derived from an EMBL/GenBank/DDBJ whole genome shotgun (WGS) entry which is preliminary data.</text>
</comment>
<accession>A0A6A0B7Z0</accession>
<dbReference type="RefSeq" id="WP_172356017.1">
    <property type="nucleotide sequence ID" value="NZ_BLLH01000003.1"/>
</dbReference>
<protein>
    <submittedName>
        <fullName evidence="1">Uncharacterized protein</fullName>
    </submittedName>
</protein>
<sequence length="63" mass="7739">MTREEMEKRIRTELNLPHFKAQIDDSLNYTEDDYQEFKRNLVNYYKDYVQDIDTDFQGGLDNR</sequence>
<proteinExistence type="predicted"/>
<name>A0A6A0B7Z0_9LACT</name>
<dbReference type="Proteomes" id="UP000475928">
    <property type="component" value="Unassembled WGS sequence"/>
</dbReference>
<organism evidence="1 2">
    <name type="scientific">Pseudolactococcus insecticola</name>
    <dbReference type="NCBI Taxonomy" id="2709158"/>
    <lineage>
        <taxon>Bacteria</taxon>
        <taxon>Bacillati</taxon>
        <taxon>Bacillota</taxon>
        <taxon>Bacilli</taxon>
        <taxon>Lactobacillales</taxon>
        <taxon>Streptococcaceae</taxon>
        <taxon>Pseudolactococcus</taxon>
    </lineage>
</organism>
<dbReference type="EMBL" id="BLLH01000003">
    <property type="protein sequence ID" value="GFH40464.1"/>
    <property type="molecule type" value="Genomic_DNA"/>
</dbReference>
<gene>
    <name evidence="1" type="ORF">Hs20B_08620</name>
</gene>
<reference evidence="1 2" key="1">
    <citation type="submission" date="2020-02" db="EMBL/GenBank/DDBJ databases">
        <title>Draft genome sequence of Lactococcus sp. Hs20B0-1.</title>
        <authorList>
            <person name="Noda S."/>
            <person name="Yuki M."/>
            <person name="Ohkuma M."/>
        </authorList>
    </citation>
    <scope>NUCLEOTIDE SEQUENCE [LARGE SCALE GENOMIC DNA]</scope>
    <source>
        <strain evidence="1 2">Hs20B0-1</strain>
    </source>
</reference>
<evidence type="ECO:0000313" key="2">
    <source>
        <dbReference type="Proteomes" id="UP000475928"/>
    </source>
</evidence>
<keyword evidence="2" id="KW-1185">Reference proteome</keyword>
<dbReference type="AlphaFoldDB" id="A0A6A0B7Z0"/>